<evidence type="ECO:0000256" key="10">
    <source>
        <dbReference type="ARBA" id="ARBA00029760"/>
    </source>
</evidence>
<evidence type="ECO:0000256" key="1">
    <source>
        <dbReference type="ARBA" id="ARBA00001750"/>
    </source>
</evidence>
<evidence type="ECO:0000313" key="18">
    <source>
        <dbReference type="EMBL" id="RAV32327.1"/>
    </source>
</evidence>
<evidence type="ECO:0000256" key="13">
    <source>
        <dbReference type="ARBA" id="ARBA00031787"/>
    </source>
</evidence>
<evidence type="ECO:0000256" key="8">
    <source>
        <dbReference type="ARBA" id="ARBA00022679"/>
    </source>
</evidence>
<evidence type="ECO:0000256" key="7">
    <source>
        <dbReference type="ARBA" id="ARBA00022576"/>
    </source>
</evidence>
<name>A0A364V6Q5_9CORY</name>
<evidence type="ECO:0000256" key="3">
    <source>
        <dbReference type="ARBA" id="ARBA00005176"/>
    </source>
</evidence>
<comment type="catalytic activity">
    <reaction evidence="1">
        <text>(S)-3-amino-2-methylpropanoate + 2-oxoglutarate = 2-methyl-3-oxopropanoate + L-glutamate</text>
        <dbReference type="Rhea" id="RHEA:13993"/>
        <dbReference type="ChEBI" id="CHEBI:16810"/>
        <dbReference type="ChEBI" id="CHEBI:29985"/>
        <dbReference type="ChEBI" id="CHEBI:57700"/>
        <dbReference type="ChEBI" id="CHEBI:58655"/>
        <dbReference type="EC" id="2.6.1.22"/>
    </reaction>
</comment>
<evidence type="ECO:0000256" key="14">
    <source>
        <dbReference type="ARBA" id="ARBA00048021"/>
    </source>
</evidence>
<feature type="region of interest" description="Disordered" evidence="17">
    <location>
        <begin position="365"/>
        <end position="386"/>
    </location>
</feature>
<dbReference type="PANTHER" id="PTHR11986:SF58">
    <property type="entry name" value="LEUCINE_METHIONINE RACEMASE"/>
    <property type="match status" value="1"/>
</dbReference>
<proteinExistence type="inferred from homology"/>
<dbReference type="GO" id="GO:0047298">
    <property type="term" value="F:(S)-3-amino-2-methylpropionate transaminase activity"/>
    <property type="evidence" value="ECO:0007669"/>
    <property type="project" value="UniProtKB-EC"/>
</dbReference>
<dbReference type="NCBIfam" id="TIGR00700">
    <property type="entry name" value="GABAtrnsam"/>
    <property type="match status" value="1"/>
</dbReference>
<dbReference type="RefSeq" id="WP_113630498.1">
    <property type="nucleotide sequence ID" value="NZ_QHCV01000027.1"/>
</dbReference>
<dbReference type="EMBL" id="QHCV01000027">
    <property type="protein sequence ID" value="RAV32327.1"/>
    <property type="molecule type" value="Genomic_DNA"/>
</dbReference>
<dbReference type="Proteomes" id="UP000251577">
    <property type="component" value="Unassembled WGS sequence"/>
</dbReference>
<evidence type="ECO:0000256" key="9">
    <source>
        <dbReference type="ARBA" id="ARBA00022898"/>
    </source>
</evidence>
<dbReference type="GO" id="GO:0042802">
    <property type="term" value="F:identical protein binding"/>
    <property type="evidence" value="ECO:0007669"/>
    <property type="project" value="TreeGrafter"/>
</dbReference>
<dbReference type="Gene3D" id="3.90.1150.10">
    <property type="entry name" value="Aspartate Aminotransferase, domain 1"/>
    <property type="match status" value="1"/>
</dbReference>
<feature type="compositionally biased region" description="Low complexity" evidence="17">
    <location>
        <begin position="365"/>
        <end position="379"/>
    </location>
</feature>
<dbReference type="PROSITE" id="PS00600">
    <property type="entry name" value="AA_TRANSFER_CLASS_3"/>
    <property type="match status" value="1"/>
</dbReference>
<evidence type="ECO:0000256" key="4">
    <source>
        <dbReference type="ARBA" id="ARBA00008954"/>
    </source>
</evidence>
<comment type="catalytic activity">
    <reaction evidence="14">
        <text>4-aminobutanoate + 2-oxoglutarate = succinate semialdehyde + L-glutamate</text>
        <dbReference type="Rhea" id="RHEA:23352"/>
        <dbReference type="ChEBI" id="CHEBI:16810"/>
        <dbReference type="ChEBI" id="CHEBI:29985"/>
        <dbReference type="ChEBI" id="CHEBI:57706"/>
        <dbReference type="ChEBI" id="CHEBI:59888"/>
        <dbReference type="EC" id="2.6.1.19"/>
    </reaction>
</comment>
<dbReference type="PANTHER" id="PTHR11986">
    <property type="entry name" value="AMINOTRANSFERASE CLASS III"/>
    <property type="match status" value="1"/>
</dbReference>
<dbReference type="InterPro" id="IPR004632">
    <property type="entry name" value="4NH2But_aminotransferase_bac"/>
</dbReference>
<dbReference type="AlphaFoldDB" id="A0A364V6Q5"/>
<keyword evidence="8" id="KW-0808">Transferase</keyword>
<dbReference type="FunFam" id="3.40.640.10:FF:000013">
    <property type="entry name" value="4-aminobutyrate aminotransferase"/>
    <property type="match status" value="1"/>
</dbReference>
<evidence type="ECO:0000256" key="2">
    <source>
        <dbReference type="ARBA" id="ARBA00001933"/>
    </source>
</evidence>
<comment type="cofactor">
    <cofactor evidence="2">
        <name>pyridoxal 5'-phosphate</name>
        <dbReference type="ChEBI" id="CHEBI:597326"/>
    </cofactor>
</comment>
<comment type="caution">
    <text evidence="18">The sequence shown here is derived from an EMBL/GenBank/DDBJ whole genome shotgun (WGS) entry which is preliminary data.</text>
</comment>
<evidence type="ECO:0000256" key="5">
    <source>
        <dbReference type="ARBA" id="ARBA00012876"/>
    </source>
</evidence>
<evidence type="ECO:0000256" key="16">
    <source>
        <dbReference type="RuleBase" id="RU003560"/>
    </source>
</evidence>
<dbReference type="NCBIfam" id="NF004714">
    <property type="entry name" value="PRK06058.1"/>
    <property type="match status" value="1"/>
</dbReference>
<organism evidence="18 19">
    <name type="scientific">Corynebacterium heidelbergense</name>
    <dbReference type="NCBI Taxonomy" id="2055947"/>
    <lineage>
        <taxon>Bacteria</taxon>
        <taxon>Bacillati</taxon>
        <taxon>Actinomycetota</taxon>
        <taxon>Actinomycetes</taxon>
        <taxon>Mycobacteriales</taxon>
        <taxon>Corynebacteriaceae</taxon>
        <taxon>Corynebacterium</taxon>
    </lineage>
</organism>
<dbReference type="InterPro" id="IPR005814">
    <property type="entry name" value="Aminotrans_3"/>
</dbReference>
<evidence type="ECO:0000256" key="17">
    <source>
        <dbReference type="SAM" id="MobiDB-lite"/>
    </source>
</evidence>
<dbReference type="PIRSF" id="PIRSF000521">
    <property type="entry name" value="Transaminase_4ab_Lys_Orn"/>
    <property type="match status" value="1"/>
</dbReference>
<evidence type="ECO:0000256" key="11">
    <source>
        <dbReference type="ARBA" id="ARBA00030204"/>
    </source>
</evidence>
<gene>
    <name evidence="18" type="primary">gabT</name>
    <name evidence="18" type="ORF">DLJ54_03810</name>
</gene>
<evidence type="ECO:0000256" key="6">
    <source>
        <dbReference type="ARBA" id="ARBA00012912"/>
    </source>
</evidence>
<evidence type="ECO:0000313" key="19">
    <source>
        <dbReference type="Proteomes" id="UP000251577"/>
    </source>
</evidence>
<comment type="similarity">
    <text evidence="4 16">Belongs to the class-III pyridoxal-phosphate-dependent aminotransferase family.</text>
</comment>
<dbReference type="InterPro" id="IPR050103">
    <property type="entry name" value="Class-III_PLP-dep_AT"/>
</dbReference>
<reference evidence="18 19" key="1">
    <citation type="journal article" date="2018" name="Syst. Appl. Microbiol.">
        <title>Corynebacterium heidelbergense sp. nov., isolated from the preen glands of Egyptian geese (Alopochen aegyptiacus).</title>
        <authorList>
            <person name="Braun M.S."/>
            <person name="Wang E."/>
            <person name="Zimmermann S."/>
            <person name="Wink M."/>
        </authorList>
    </citation>
    <scope>NUCLEOTIDE SEQUENCE [LARGE SCALE GENOMIC DNA]</scope>
    <source>
        <strain evidence="18 19">647</strain>
    </source>
</reference>
<dbReference type="EC" id="2.6.1.19" evidence="6"/>
<dbReference type="InterPro" id="IPR015424">
    <property type="entry name" value="PyrdxlP-dep_Trfase"/>
</dbReference>
<dbReference type="CDD" id="cd00610">
    <property type="entry name" value="OAT_like"/>
    <property type="match status" value="1"/>
</dbReference>
<dbReference type="SUPFAM" id="SSF53383">
    <property type="entry name" value="PLP-dependent transferases"/>
    <property type="match status" value="1"/>
</dbReference>
<dbReference type="GO" id="GO:0030170">
    <property type="term" value="F:pyridoxal phosphate binding"/>
    <property type="evidence" value="ECO:0007669"/>
    <property type="project" value="InterPro"/>
</dbReference>
<dbReference type="GO" id="GO:0009448">
    <property type="term" value="P:gamma-aminobutyric acid metabolic process"/>
    <property type="evidence" value="ECO:0007669"/>
    <property type="project" value="InterPro"/>
</dbReference>
<dbReference type="InterPro" id="IPR049704">
    <property type="entry name" value="Aminotrans_3_PPA_site"/>
</dbReference>
<dbReference type="InterPro" id="IPR015421">
    <property type="entry name" value="PyrdxlP-dep_Trfase_major"/>
</dbReference>
<keyword evidence="9 16" id="KW-0663">Pyridoxal phosphate</keyword>
<accession>A0A364V6Q5</accession>
<protein>
    <recommendedName>
        <fullName evidence="12">(S)-3-amino-2-methylpropionate transaminase</fullName>
        <ecNumber evidence="6">2.6.1.19</ecNumber>
        <ecNumber evidence="5">2.6.1.22</ecNumber>
    </recommendedName>
    <alternativeName>
        <fullName evidence="13">GABA aminotransferase</fullName>
    </alternativeName>
    <alternativeName>
        <fullName evidence="11">Gamma-amino-N-butyrate transaminase</fullName>
    </alternativeName>
    <alternativeName>
        <fullName evidence="15">Glutamate:succinic semialdehyde transaminase</fullName>
    </alternativeName>
    <alternativeName>
        <fullName evidence="10">L-AIBAT</fullName>
    </alternativeName>
</protein>
<feature type="region of interest" description="Disordered" evidence="17">
    <location>
        <begin position="1"/>
        <end position="25"/>
    </location>
</feature>
<dbReference type="Pfam" id="PF00202">
    <property type="entry name" value="Aminotran_3"/>
    <property type="match status" value="2"/>
</dbReference>
<dbReference type="GO" id="GO:0034386">
    <property type="term" value="F:4-aminobutyrate:2-oxoglutarate transaminase activity"/>
    <property type="evidence" value="ECO:0007669"/>
    <property type="project" value="UniProtKB-EC"/>
</dbReference>
<comment type="pathway">
    <text evidence="3">Amino-acid degradation; 4-aminobutanoate degradation.</text>
</comment>
<evidence type="ECO:0000256" key="12">
    <source>
        <dbReference type="ARBA" id="ARBA00030857"/>
    </source>
</evidence>
<keyword evidence="7" id="KW-0032">Aminotransferase</keyword>
<evidence type="ECO:0000256" key="15">
    <source>
        <dbReference type="ARBA" id="ARBA00050054"/>
    </source>
</evidence>
<dbReference type="InterPro" id="IPR015422">
    <property type="entry name" value="PyrdxlP-dep_Trfase_small"/>
</dbReference>
<sequence length="467" mass="48715">MDNLDYRLPQRRHLTTGPTEPGPKGEELQARLEASVPRSVTPLWPRYIAEADGGVLVDVDGNSLIDLGSGIAVTTVGAANPAVVDAVGQAAAKFTHTCFMVSPYESYIEVAERLGELTPGDFEKRTALFNSGAEAVENAVKIARSYTGRNGVAVLDCAYHGRTNLTMAMTAKNMPYKSGFGPFASEVYRVPTSYPLRDGLSGPAAAQRTISVLEQQIGAGNLACLVVEPVQGEGGFVVPAPGYLRELARWCREHGVVFVADEIQSGLCRTGAWFACEQEGVEPDLVTIAKGVAGGLPLSAVTGRAEIMDAPHPGGLGGTYGGNPVACAAALAALTEMERLHLSSRAREIEAVVREVLGPLVSVAGAGETRQGETGQGEANPGRGGVAELRGRGGMMALEFVDANSAPSAELTSAVARRCRDAGVLVLTCGMDGNVVRLLPPLVIGEDLLREGLGVLADAIRAEVSLG</sequence>
<dbReference type="EC" id="2.6.1.22" evidence="5"/>
<keyword evidence="19" id="KW-1185">Reference proteome</keyword>
<dbReference type="Gene3D" id="3.40.640.10">
    <property type="entry name" value="Type I PLP-dependent aspartate aminotransferase-like (Major domain)"/>
    <property type="match status" value="1"/>
</dbReference>